<accession>A0A8J3W9R1</accession>
<dbReference type="Pfam" id="PF00668">
    <property type="entry name" value="Condensation"/>
    <property type="match status" value="1"/>
</dbReference>
<proteinExistence type="predicted"/>
<dbReference type="Proteomes" id="UP000616724">
    <property type="component" value="Unassembled WGS sequence"/>
</dbReference>
<dbReference type="PROSITE" id="PS50075">
    <property type="entry name" value="CARRIER"/>
    <property type="match status" value="1"/>
</dbReference>
<dbReference type="InterPro" id="IPR009081">
    <property type="entry name" value="PP-bd_ACP"/>
</dbReference>
<dbReference type="GO" id="GO:0003824">
    <property type="term" value="F:catalytic activity"/>
    <property type="evidence" value="ECO:0007669"/>
    <property type="project" value="InterPro"/>
</dbReference>
<protein>
    <recommendedName>
        <fullName evidence="5">Carrier domain-containing protein</fullName>
    </recommendedName>
</protein>
<evidence type="ECO:0000256" key="3">
    <source>
        <dbReference type="ARBA" id="ARBA00022553"/>
    </source>
</evidence>
<dbReference type="InterPro" id="IPR006162">
    <property type="entry name" value="Ppantetheine_attach_site"/>
</dbReference>
<feature type="domain" description="Carrier" evidence="5">
    <location>
        <begin position="472"/>
        <end position="547"/>
    </location>
</feature>
<dbReference type="GO" id="GO:0008610">
    <property type="term" value="P:lipid biosynthetic process"/>
    <property type="evidence" value="ECO:0007669"/>
    <property type="project" value="UniProtKB-ARBA"/>
</dbReference>
<gene>
    <name evidence="6" type="ORF">Plo01_75070</name>
</gene>
<dbReference type="PANTHER" id="PTHR45527">
    <property type="entry name" value="NONRIBOSOMAL PEPTIDE SYNTHETASE"/>
    <property type="match status" value="1"/>
</dbReference>
<dbReference type="GO" id="GO:0043041">
    <property type="term" value="P:amino acid activation for nonribosomal peptide biosynthetic process"/>
    <property type="evidence" value="ECO:0007669"/>
    <property type="project" value="TreeGrafter"/>
</dbReference>
<reference evidence="6 7" key="1">
    <citation type="submission" date="2021-01" db="EMBL/GenBank/DDBJ databases">
        <title>Whole genome shotgun sequence of Planobispora longispora NBRC 13918.</title>
        <authorList>
            <person name="Komaki H."/>
            <person name="Tamura T."/>
        </authorList>
    </citation>
    <scope>NUCLEOTIDE SEQUENCE [LARGE SCALE GENOMIC DNA]</scope>
    <source>
        <strain evidence="6 7">NBRC 13918</strain>
    </source>
</reference>
<dbReference type="InterPro" id="IPR020806">
    <property type="entry name" value="PKS_PP-bd"/>
</dbReference>
<evidence type="ECO:0000259" key="5">
    <source>
        <dbReference type="PROSITE" id="PS50075"/>
    </source>
</evidence>
<evidence type="ECO:0000313" key="6">
    <source>
        <dbReference type="EMBL" id="GIH81078.1"/>
    </source>
</evidence>
<dbReference type="InterPro" id="IPR036736">
    <property type="entry name" value="ACP-like_sf"/>
</dbReference>
<dbReference type="InterPro" id="IPR023213">
    <property type="entry name" value="CAT-like_dom_sf"/>
</dbReference>
<dbReference type="SUPFAM" id="SSF47336">
    <property type="entry name" value="ACP-like"/>
    <property type="match status" value="1"/>
</dbReference>
<comment type="caution">
    <text evidence="6">The sequence shown here is derived from an EMBL/GenBank/DDBJ whole genome shotgun (WGS) entry which is preliminary data.</text>
</comment>
<dbReference type="SUPFAM" id="SSF52777">
    <property type="entry name" value="CoA-dependent acyltransferases"/>
    <property type="match status" value="2"/>
</dbReference>
<keyword evidence="3" id="KW-0597">Phosphoprotein</keyword>
<dbReference type="GO" id="GO:0044550">
    <property type="term" value="P:secondary metabolite biosynthetic process"/>
    <property type="evidence" value="ECO:0007669"/>
    <property type="project" value="TreeGrafter"/>
</dbReference>
<organism evidence="6 7">
    <name type="scientific">Planobispora longispora</name>
    <dbReference type="NCBI Taxonomy" id="28887"/>
    <lineage>
        <taxon>Bacteria</taxon>
        <taxon>Bacillati</taxon>
        <taxon>Actinomycetota</taxon>
        <taxon>Actinomycetes</taxon>
        <taxon>Streptosporangiales</taxon>
        <taxon>Streptosporangiaceae</taxon>
        <taxon>Planobispora</taxon>
    </lineage>
</organism>
<dbReference type="AlphaFoldDB" id="A0A8J3W9R1"/>
<sequence length="551" mass="57443">MRSSVTGDRASLAQHGMWLTERTGVGGGAAHHMPLAVHLEGPLDEAALRDACAAVAARHPVLASALVEEDGELRLVPGAAGPPFTVEDVTEEDVPAALDEAAARPFDLAAGPLVRFTLFRLGLKRHLLLVVAHHAAFDGMSKDLLLRDLAVAYGGSPLAPLETSYGEAAADEHDRVAAKLADAAQFWRPRWNDGGGLLLPGLRRVSLRAAPGETVDVALGSGLGSALGPAAERIGVTRFELLLAAVHTLLYGYGNAPATVSVDVSTRTGQTRDHVGMFVNELPVTASPAGTLAPDGTLAPEGTFGAFARSVRDELRAAYRFREVPVARALGGVSPRASLTPVSLSYRRRGEAPLFPDLDSRVEWTMSNHTVRGTLHLQAVEAPDGVTAHLRFDPGCLDRASCEAVAGHLTALLRAVAARPDTPIAELPLPPRQQAVTAPAAASGPGLTAGSAAANGSASAAPAAEPASGSAPGGSRVLDEVLEIWREVLGMDDITPDDDLFDLGGHSLSITQIIAKVRDRMGVELSFEVFIDTPTAAGVAADIDRLREEAC</sequence>
<feature type="region of interest" description="Disordered" evidence="4">
    <location>
        <begin position="435"/>
        <end position="454"/>
    </location>
</feature>
<keyword evidence="7" id="KW-1185">Reference proteome</keyword>
<dbReference type="Gene3D" id="3.30.559.10">
    <property type="entry name" value="Chloramphenicol acetyltransferase-like domain"/>
    <property type="match status" value="1"/>
</dbReference>
<dbReference type="GO" id="GO:0031177">
    <property type="term" value="F:phosphopantetheine binding"/>
    <property type="evidence" value="ECO:0007669"/>
    <property type="project" value="InterPro"/>
</dbReference>
<evidence type="ECO:0000313" key="7">
    <source>
        <dbReference type="Proteomes" id="UP000616724"/>
    </source>
</evidence>
<evidence type="ECO:0000256" key="1">
    <source>
        <dbReference type="ARBA" id="ARBA00001957"/>
    </source>
</evidence>
<dbReference type="Pfam" id="PF00550">
    <property type="entry name" value="PP-binding"/>
    <property type="match status" value="1"/>
</dbReference>
<dbReference type="InterPro" id="IPR001242">
    <property type="entry name" value="Condensation_dom"/>
</dbReference>
<evidence type="ECO:0000256" key="4">
    <source>
        <dbReference type="SAM" id="MobiDB-lite"/>
    </source>
</evidence>
<dbReference type="PANTHER" id="PTHR45527:SF1">
    <property type="entry name" value="FATTY ACID SYNTHASE"/>
    <property type="match status" value="1"/>
</dbReference>
<comment type="cofactor">
    <cofactor evidence="1">
        <name>pantetheine 4'-phosphate</name>
        <dbReference type="ChEBI" id="CHEBI:47942"/>
    </cofactor>
</comment>
<dbReference type="Gene3D" id="3.30.559.30">
    <property type="entry name" value="Nonribosomal peptide synthetase, condensation domain"/>
    <property type="match status" value="1"/>
</dbReference>
<name>A0A8J3W9R1_9ACTN</name>
<dbReference type="RefSeq" id="WP_203895480.1">
    <property type="nucleotide sequence ID" value="NZ_BOOH01000068.1"/>
</dbReference>
<dbReference type="GO" id="GO:0005737">
    <property type="term" value="C:cytoplasm"/>
    <property type="evidence" value="ECO:0007669"/>
    <property type="project" value="TreeGrafter"/>
</dbReference>
<keyword evidence="2" id="KW-0596">Phosphopantetheine</keyword>
<dbReference type="Gene3D" id="1.10.1200.10">
    <property type="entry name" value="ACP-like"/>
    <property type="match status" value="1"/>
</dbReference>
<dbReference type="EMBL" id="BOOH01000068">
    <property type="protein sequence ID" value="GIH81078.1"/>
    <property type="molecule type" value="Genomic_DNA"/>
</dbReference>
<dbReference type="PROSITE" id="PS00012">
    <property type="entry name" value="PHOSPHOPANTETHEINE"/>
    <property type="match status" value="1"/>
</dbReference>
<dbReference type="SMART" id="SM00823">
    <property type="entry name" value="PKS_PP"/>
    <property type="match status" value="1"/>
</dbReference>
<evidence type="ECO:0000256" key="2">
    <source>
        <dbReference type="ARBA" id="ARBA00022450"/>
    </source>
</evidence>